<dbReference type="InterPro" id="IPR006299">
    <property type="entry name" value="FlgC"/>
</dbReference>
<dbReference type="PANTHER" id="PTHR30435:SF2">
    <property type="entry name" value="FLAGELLAR BASAL-BODY ROD PROTEIN FLGC"/>
    <property type="match status" value="1"/>
</dbReference>
<gene>
    <name evidence="9" type="primary">flgC</name>
    <name evidence="9" type="ORF">ENI35_05185</name>
</gene>
<comment type="caution">
    <text evidence="9">The sequence shown here is derived from an EMBL/GenBank/DDBJ whole genome shotgun (WGS) entry which is preliminary data.</text>
</comment>
<evidence type="ECO:0000313" key="9">
    <source>
        <dbReference type="EMBL" id="HEC68187.1"/>
    </source>
</evidence>
<dbReference type="InterPro" id="IPR010930">
    <property type="entry name" value="Flg_bb/hook_C_dom"/>
</dbReference>
<dbReference type="GO" id="GO:0030694">
    <property type="term" value="C:bacterial-type flagellum basal body, rod"/>
    <property type="evidence" value="ECO:0007669"/>
    <property type="project" value="UniProtKB-UniRule"/>
</dbReference>
<dbReference type="AlphaFoldDB" id="A0A7C1ZP02"/>
<name>A0A7C1ZP02_DESA2</name>
<comment type="similarity">
    <text evidence="2">Belongs to the flagella basal body rod proteins family.</text>
</comment>
<keyword evidence="9" id="KW-0282">Flagellum</keyword>
<protein>
    <recommendedName>
        <fullName evidence="3 6">Flagellar basal-body rod protein FlgC</fullName>
    </recommendedName>
</protein>
<evidence type="ECO:0000256" key="5">
    <source>
        <dbReference type="ARBA" id="ARBA00025933"/>
    </source>
</evidence>
<evidence type="ECO:0000259" key="7">
    <source>
        <dbReference type="Pfam" id="PF00460"/>
    </source>
</evidence>
<dbReference type="EMBL" id="DRIH01000181">
    <property type="protein sequence ID" value="HEC68187.1"/>
    <property type="molecule type" value="Genomic_DNA"/>
</dbReference>
<reference evidence="9" key="1">
    <citation type="journal article" date="2020" name="mSystems">
        <title>Genome- and Community-Level Interaction Insights into Carbon Utilization and Element Cycling Functions of Hydrothermarchaeota in Hydrothermal Sediment.</title>
        <authorList>
            <person name="Zhou Z."/>
            <person name="Liu Y."/>
            <person name="Xu W."/>
            <person name="Pan J."/>
            <person name="Luo Z.H."/>
            <person name="Li M."/>
        </authorList>
    </citation>
    <scope>NUCLEOTIDE SEQUENCE [LARGE SCALE GENOMIC DNA]</scope>
    <source>
        <strain evidence="9">HyVt-389</strain>
    </source>
</reference>
<evidence type="ECO:0000256" key="1">
    <source>
        <dbReference type="ARBA" id="ARBA00004117"/>
    </source>
</evidence>
<dbReference type="Pfam" id="PF06429">
    <property type="entry name" value="Flg_bbr_C"/>
    <property type="match status" value="1"/>
</dbReference>
<proteinExistence type="inferred from homology"/>
<evidence type="ECO:0000256" key="4">
    <source>
        <dbReference type="ARBA" id="ARBA00023143"/>
    </source>
</evidence>
<evidence type="ECO:0000256" key="2">
    <source>
        <dbReference type="ARBA" id="ARBA00009677"/>
    </source>
</evidence>
<evidence type="ECO:0000259" key="8">
    <source>
        <dbReference type="Pfam" id="PF06429"/>
    </source>
</evidence>
<evidence type="ECO:0000256" key="3">
    <source>
        <dbReference type="ARBA" id="ARBA00017941"/>
    </source>
</evidence>
<accession>A0A7C1ZP02</accession>
<dbReference type="InterPro" id="IPR001444">
    <property type="entry name" value="Flag_bb_rod_N"/>
</dbReference>
<dbReference type="Proteomes" id="UP000885738">
    <property type="component" value="Unassembled WGS sequence"/>
</dbReference>
<keyword evidence="9" id="KW-0969">Cilium</keyword>
<comment type="subcellular location">
    <subcellularLocation>
        <location evidence="1 6">Bacterial flagellum basal body</location>
    </subcellularLocation>
</comment>
<comment type="subunit">
    <text evidence="5 6">The basal body constitutes a major portion of the flagellar organelle and consists of four rings (L,P,S, and M) mounted on a central rod. The rod consists of about 26 subunits of FlgG in the distal portion, and FlgB, FlgC and FlgF are thought to build up the proximal portion of the rod with about 6 subunits each.</text>
</comment>
<dbReference type="NCBIfam" id="TIGR01395">
    <property type="entry name" value="FlgC"/>
    <property type="match status" value="1"/>
</dbReference>
<dbReference type="Pfam" id="PF00460">
    <property type="entry name" value="Flg_bb_rod"/>
    <property type="match status" value="1"/>
</dbReference>
<feature type="domain" description="Flagellar basal body rod protein N-terminal" evidence="7">
    <location>
        <begin position="7"/>
        <end position="35"/>
    </location>
</feature>
<keyword evidence="9" id="KW-0966">Cell projection</keyword>
<feature type="domain" description="Flagellar basal-body/hook protein C-terminal" evidence="8">
    <location>
        <begin position="111"/>
        <end position="154"/>
    </location>
</feature>
<keyword evidence="4 6" id="KW-0975">Bacterial flagellum</keyword>
<evidence type="ECO:0000256" key="6">
    <source>
        <dbReference type="RuleBase" id="RU362062"/>
    </source>
</evidence>
<dbReference type="GO" id="GO:0071978">
    <property type="term" value="P:bacterial-type flagellum-dependent swarming motility"/>
    <property type="evidence" value="ECO:0007669"/>
    <property type="project" value="TreeGrafter"/>
</dbReference>
<sequence>MDFMTALEVSASGLNAQRIRMNIAAINLANIHTTRTKSGGPYRRKSVIFEAVPVHNPFDRILQASMLMPGYSRQGSLFSESPTGVHVVDIVNDNRAFKKIFEPSHPDADKDGYVMLPNINVIEEMVNMLMASRSYEANITAFQATKNMILKAIEIIK</sequence>
<organism evidence="9">
    <name type="scientific">Desulfofervidus auxilii</name>
    <dbReference type="NCBI Taxonomy" id="1621989"/>
    <lineage>
        <taxon>Bacteria</taxon>
        <taxon>Pseudomonadati</taxon>
        <taxon>Thermodesulfobacteriota</taxon>
        <taxon>Candidatus Desulfofervidia</taxon>
        <taxon>Candidatus Desulfofervidales</taxon>
        <taxon>Candidatus Desulfofervidaceae</taxon>
        <taxon>Candidatus Desulfofervidus</taxon>
    </lineage>
</organism>
<dbReference type="PANTHER" id="PTHR30435">
    <property type="entry name" value="FLAGELLAR PROTEIN"/>
    <property type="match status" value="1"/>
</dbReference>